<dbReference type="EMBL" id="JARAVY010000005">
    <property type="protein sequence ID" value="MDX2909985.1"/>
    <property type="molecule type" value="Genomic_DNA"/>
</dbReference>
<keyword evidence="4" id="KW-1185">Reference proteome</keyword>
<name>A0ABU4L3E0_9ACTN</name>
<dbReference type="InterPro" id="IPR001680">
    <property type="entry name" value="WD40_rpt"/>
</dbReference>
<organism evidence="3 4">
    <name type="scientific">Streptomyces griseiscabiei</name>
    <dbReference type="NCBI Taxonomy" id="2993540"/>
    <lineage>
        <taxon>Bacteria</taxon>
        <taxon>Bacillati</taxon>
        <taxon>Actinomycetota</taxon>
        <taxon>Actinomycetes</taxon>
        <taxon>Kitasatosporales</taxon>
        <taxon>Streptomycetaceae</taxon>
        <taxon>Streptomyces</taxon>
    </lineage>
</organism>
<comment type="caution">
    <text evidence="3">The sequence shown here is derived from an EMBL/GenBank/DDBJ whole genome shotgun (WGS) entry which is preliminary data.</text>
</comment>
<dbReference type="InterPro" id="IPR011047">
    <property type="entry name" value="Quinoprotein_ADH-like_sf"/>
</dbReference>
<dbReference type="Gene3D" id="2.130.10.10">
    <property type="entry name" value="YVTN repeat-like/Quinoprotein amine dehydrogenase"/>
    <property type="match status" value="3"/>
</dbReference>
<dbReference type="Proteomes" id="UP001271723">
    <property type="component" value="Unassembled WGS sequence"/>
</dbReference>
<proteinExistence type="predicted"/>
<dbReference type="PROSITE" id="PS50082">
    <property type="entry name" value="WD_REPEATS_2"/>
    <property type="match status" value="2"/>
</dbReference>
<reference evidence="3 4" key="1">
    <citation type="journal article" date="2023" name="Microb. Genom.">
        <title>Mesoterricola silvestris gen. nov., sp. nov., Mesoterricola sediminis sp. nov., Geothrix oryzae sp. nov., Geothrix edaphica sp. nov., Geothrix rubra sp. nov., and Geothrix limicola sp. nov., six novel members of Acidobacteriota isolated from soils.</title>
        <authorList>
            <person name="Weisberg A.J."/>
            <person name="Pearce E."/>
            <person name="Kramer C.G."/>
            <person name="Chang J.H."/>
            <person name="Clarke C.R."/>
        </authorList>
    </citation>
    <scope>NUCLEOTIDE SEQUENCE [LARGE SCALE GENOMIC DNA]</scope>
    <source>
        <strain evidence="3 4">NRRL_B-2795</strain>
    </source>
</reference>
<keyword evidence="1" id="KW-0853">WD repeat</keyword>
<dbReference type="InterPro" id="IPR027417">
    <property type="entry name" value="P-loop_NTPase"/>
</dbReference>
<gene>
    <name evidence="3" type="ORF">PV517_14885</name>
</gene>
<evidence type="ECO:0000256" key="1">
    <source>
        <dbReference type="PROSITE-ProRule" id="PRU00221"/>
    </source>
</evidence>
<evidence type="ECO:0000259" key="2">
    <source>
        <dbReference type="Pfam" id="PF20703"/>
    </source>
</evidence>
<dbReference type="SMART" id="SM00320">
    <property type="entry name" value="WD40"/>
    <property type="match status" value="4"/>
</dbReference>
<evidence type="ECO:0000313" key="3">
    <source>
        <dbReference type="EMBL" id="MDX2909985.1"/>
    </source>
</evidence>
<dbReference type="InterPro" id="IPR015943">
    <property type="entry name" value="WD40/YVTN_repeat-like_dom_sf"/>
</dbReference>
<dbReference type="PANTHER" id="PTHR19879:SF9">
    <property type="entry name" value="TRANSCRIPTION INITIATION FACTOR TFIID SUBUNIT 5"/>
    <property type="match status" value="1"/>
</dbReference>
<dbReference type="Pfam" id="PF00400">
    <property type="entry name" value="WD40"/>
    <property type="match status" value="3"/>
</dbReference>
<dbReference type="InterPro" id="IPR049052">
    <property type="entry name" value="nSTAND1"/>
</dbReference>
<dbReference type="Pfam" id="PF20703">
    <property type="entry name" value="nSTAND1"/>
    <property type="match status" value="1"/>
</dbReference>
<evidence type="ECO:0000313" key="4">
    <source>
        <dbReference type="Proteomes" id="UP001271723"/>
    </source>
</evidence>
<accession>A0ABU4L3E0</accession>
<feature type="repeat" description="WD" evidence="1">
    <location>
        <begin position="1129"/>
        <end position="1170"/>
    </location>
</feature>
<dbReference type="SUPFAM" id="SSF50998">
    <property type="entry name" value="Quinoprotein alcohol dehydrogenase-like"/>
    <property type="match status" value="2"/>
</dbReference>
<protein>
    <submittedName>
        <fullName evidence="3">WD40 repeat domain-containing protein</fullName>
    </submittedName>
</protein>
<sequence length="1243" mass="135151">MGRPERALDPAAGPVQRFASELREVRRVGGSRPYRDMAVDAGFSIATLSKATAGERLPSLAVVLGYVRACGGDLGEWEARWKEAQAAVAGEARDDEDAEPPYRGLARFEPGDSELFFGRDRLVAELQELVCEHRFAAVFGASGSGKSSLLRAGLIPLMQRKIAERGRPAVLRILTPGDRPVARFGHLLTPGEGDPESWVVVDQFEELFTLCRDEAERARFVELLLAARTPGSRLRVLIAVRADFYVRCAEHRDLADALPKASLLVGPMKAEELREVVTRPAQAAGLLVERELTAKIVDEVLDQPNALPMLSHALLETWRRRRGRMLTLTAYEAAGGLRGAVAATAEEAYGQLDESRRRTARRLLLRMIEPGRGTADTGRPLPPAEQLECADPDTPPIVERLVGARLLSVDEEGVHLAHEALITCWPRLHGWIEEDRELLRHHRALTEAARTWLEHDRDPGTLYRGTRLDRARELFPAHAHDQALTQVEQEFLSAACEVRATERQAAARSSRRARTFTAALSTLLAVALVAGLAAWRQHQDNVRERTDESARRIADVADSLRTTDPRTAMLLGIAAWRVAPLPETRRALLGALVQPEQDALTDPAPGDRPQRFLTDSGRTLLSIDDRTWRTWDVVTHRRKATGRLPDGQVLSVGPDGRLLALAGKRRTRLWDTATGHWTGAALPASEAVNVVVGRHDHLVTNRDSGQIQVRSSTDGRPRFTTRAAPANAALSADGHVVADCPAGRAPLVWDTTRHRTLAGAWEHAGALCDEDGYVTLLFDGTTRLAAVTPTGVLVWDTGSGRQVAELDDHDVRYASLSDDGAFLATADDTQIKVWRLSAPAAPVFRYPLNNANLSGAPVWDSGRHLLRYLEDGTVHSVDLSKALTTAWREQPVDATLLSPDGRTLALADHSGSRHTFRLLDTRDGHVVRTLPTPPLPPPVAALTGPKGPDVLPLMAFSPDGHDFAYGLAVPAMADAPEHFTVWDLRRDRARTVLDLAAPSATDGAPDSLSLGPGARALYVSRITSSENPTSEVWDTARGRRTPLLGEPTGGHWAVRPDGRLLVGDNRVARLPAGPVVAHTLVENGEIGALAFAQDGSLLAAGDSTGRVALWDGDVRRRAGILHNVFPAPLDYVREGVRALALSPDRRTLAVAGDGGELQLWDTSTRQPLGGLLTTPGDPIDTLAFSPDSTTLYAGSDYVPFQRYPVDITRALTRVCARIGDAEVTQAQRDTYGSDIPLGKVCDT</sequence>
<feature type="repeat" description="WD" evidence="1">
    <location>
        <begin position="1079"/>
        <end position="1111"/>
    </location>
</feature>
<dbReference type="RefSeq" id="WP_086755017.1">
    <property type="nucleotide sequence ID" value="NZ_JAGJBZ010000001.1"/>
</dbReference>
<dbReference type="PANTHER" id="PTHR19879">
    <property type="entry name" value="TRANSCRIPTION INITIATION FACTOR TFIID"/>
    <property type="match status" value="1"/>
</dbReference>
<feature type="domain" description="Novel STAND NTPase 1" evidence="2">
    <location>
        <begin position="101"/>
        <end position="459"/>
    </location>
</feature>
<dbReference type="SUPFAM" id="SSF52540">
    <property type="entry name" value="P-loop containing nucleoside triphosphate hydrolases"/>
    <property type="match status" value="1"/>
</dbReference>